<dbReference type="Proteomes" id="UP000229782">
    <property type="component" value="Unassembled WGS sequence"/>
</dbReference>
<evidence type="ECO:0000256" key="1">
    <source>
        <dbReference type="SAM" id="Phobius"/>
    </source>
</evidence>
<evidence type="ECO:0000313" key="2">
    <source>
        <dbReference type="EMBL" id="PIR03206.1"/>
    </source>
</evidence>
<gene>
    <name evidence="2" type="ORF">COV60_01590</name>
</gene>
<feature type="transmembrane region" description="Helical" evidence="1">
    <location>
        <begin position="35"/>
        <end position="52"/>
    </location>
</feature>
<name>A0A2H0N533_9BACT</name>
<proteinExistence type="predicted"/>
<protein>
    <submittedName>
        <fullName evidence="2">Uncharacterized protein</fullName>
    </submittedName>
</protein>
<comment type="caution">
    <text evidence="2">The sequence shown here is derived from an EMBL/GenBank/DDBJ whole genome shotgun (WGS) entry which is preliminary data.</text>
</comment>
<sequence length="85" mass="9940">MLSIEELEKRIIDIENRNQRVEADKCWETSVVRRLCIAILTYIVIVLFFFTAQLQSPFVNAIVPTLGFLLSTLTVGVIKKWWIER</sequence>
<evidence type="ECO:0000313" key="3">
    <source>
        <dbReference type="Proteomes" id="UP000229782"/>
    </source>
</evidence>
<accession>A0A2H0N533</accession>
<keyword evidence="1" id="KW-0812">Transmembrane</keyword>
<reference evidence="2 3" key="1">
    <citation type="submission" date="2017-09" db="EMBL/GenBank/DDBJ databases">
        <title>Depth-based differentiation of microbial function through sediment-hosted aquifers and enrichment of novel symbionts in the deep terrestrial subsurface.</title>
        <authorList>
            <person name="Probst A.J."/>
            <person name="Ladd B."/>
            <person name="Jarett J.K."/>
            <person name="Geller-Mcgrath D.E."/>
            <person name="Sieber C.M."/>
            <person name="Emerson J.B."/>
            <person name="Anantharaman K."/>
            <person name="Thomas B.C."/>
            <person name="Malmstrom R."/>
            <person name="Stieglmeier M."/>
            <person name="Klingl A."/>
            <person name="Woyke T."/>
            <person name="Ryan C.M."/>
            <person name="Banfield J.F."/>
        </authorList>
    </citation>
    <scope>NUCLEOTIDE SEQUENCE [LARGE SCALE GENOMIC DNA]</scope>
    <source>
        <strain evidence="2">CG11_big_fil_rev_8_21_14_0_20_43_7</strain>
    </source>
</reference>
<organism evidence="2 3">
    <name type="scientific">Candidatus Magasanikbacteria bacterium CG11_big_fil_rev_8_21_14_0_20_43_7</name>
    <dbReference type="NCBI Taxonomy" id="1974654"/>
    <lineage>
        <taxon>Bacteria</taxon>
        <taxon>Candidatus Magasanikiibacteriota</taxon>
    </lineage>
</organism>
<keyword evidence="1" id="KW-0472">Membrane</keyword>
<dbReference type="EMBL" id="PCWM01000032">
    <property type="protein sequence ID" value="PIR03206.1"/>
    <property type="molecule type" value="Genomic_DNA"/>
</dbReference>
<feature type="transmembrane region" description="Helical" evidence="1">
    <location>
        <begin position="58"/>
        <end position="78"/>
    </location>
</feature>
<keyword evidence="1" id="KW-1133">Transmembrane helix</keyword>
<dbReference type="AlphaFoldDB" id="A0A2H0N533"/>